<comment type="caution">
    <text evidence="2">The sequence shown here is derived from an EMBL/GenBank/DDBJ whole genome shotgun (WGS) entry which is preliminary data.</text>
</comment>
<organism evidence="2 3">
    <name type="scientific">Deinococcus arenicola</name>
    <dbReference type="NCBI Taxonomy" id="2994950"/>
    <lineage>
        <taxon>Bacteria</taxon>
        <taxon>Thermotogati</taxon>
        <taxon>Deinococcota</taxon>
        <taxon>Deinococci</taxon>
        <taxon>Deinococcales</taxon>
        <taxon>Deinococcaceae</taxon>
        <taxon>Deinococcus</taxon>
    </lineage>
</organism>
<proteinExistence type="predicted"/>
<dbReference type="EMBL" id="JAPMIV010000030">
    <property type="protein sequence ID" value="MDV6375578.1"/>
    <property type="molecule type" value="Genomic_DNA"/>
</dbReference>
<protein>
    <submittedName>
        <fullName evidence="2">Rhodanese-like domain-containing protein</fullName>
    </submittedName>
</protein>
<evidence type="ECO:0000313" key="2">
    <source>
        <dbReference type="EMBL" id="MDV6375578.1"/>
    </source>
</evidence>
<dbReference type="Gene3D" id="3.40.250.10">
    <property type="entry name" value="Rhodanese-like domain"/>
    <property type="match status" value="1"/>
</dbReference>
<dbReference type="Proteomes" id="UP001276150">
    <property type="component" value="Unassembled WGS sequence"/>
</dbReference>
<evidence type="ECO:0000313" key="3">
    <source>
        <dbReference type="Proteomes" id="UP001276150"/>
    </source>
</evidence>
<dbReference type="PROSITE" id="PS50206">
    <property type="entry name" value="RHODANESE_3"/>
    <property type="match status" value="1"/>
</dbReference>
<dbReference type="PANTHER" id="PTHR44086:SF10">
    <property type="entry name" value="THIOSULFATE SULFURTRANSFERASE_RHODANESE-LIKE DOMAIN-CONTAINING PROTEIN 3"/>
    <property type="match status" value="1"/>
</dbReference>
<dbReference type="SUPFAM" id="SSF52821">
    <property type="entry name" value="Rhodanese/Cell cycle control phosphatase"/>
    <property type="match status" value="1"/>
</dbReference>
<sequence length="109" mass="11483">MTVQDIFPAEVSLWLRRGAQLIDVREPAEYAGGHLPGAVNIPLAQLKSTPVLSRAPVVLVCASGSRSAQAAALLTEAGHSDVAHLLGGTVGWMQEGRAVEFPEVDDGQR</sequence>
<dbReference type="Pfam" id="PF00581">
    <property type="entry name" value="Rhodanese"/>
    <property type="match status" value="1"/>
</dbReference>
<dbReference type="CDD" id="cd00158">
    <property type="entry name" value="RHOD"/>
    <property type="match status" value="1"/>
</dbReference>
<gene>
    <name evidence="2" type="ORF">ORD21_13340</name>
</gene>
<keyword evidence="3" id="KW-1185">Reference proteome</keyword>
<feature type="domain" description="Rhodanese" evidence="1">
    <location>
        <begin position="15"/>
        <end position="101"/>
    </location>
</feature>
<dbReference type="RefSeq" id="WP_317640921.1">
    <property type="nucleotide sequence ID" value="NZ_JAPMIV010000030.1"/>
</dbReference>
<reference evidence="2 3" key="1">
    <citation type="submission" date="2022-11" db="EMBL/GenBank/DDBJ databases">
        <title>Deinococcus ZS9-10, Low Temperature and Draught-tolerating, UV-resistant Bacteria from Continental Antarctica.</title>
        <authorList>
            <person name="Cheng L."/>
        </authorList>
    </citation>
    <scope>NUCLEOTIDE SEQUENCE [LARGE SCALE GENOMIC DNA]</scope>
    <source>
        <strain evidence="2 3">ZS9-10</strain>
    </source>
</reference>
<dbReference type="SMART" id="SM00450">
    <property type="entry name" value="RHOD"/>
    <property type="match status" value="1"/>
</dbReference>
<dbReference type="PANTHER" id="PTHR44086">
    <property type="entry name" value="THIOSULFATE SULFURTRANSFERASE RDL2, MITOCHONDRIAL-RELATED"/>
    <property type="match status" value="1"/>
</dbReference>
<dbReference type="InterPro" id="IPR036873">
    <property type="entry name" value="Rhodanese-like_dom_sf"/>
</dbReference>
<dbReference type="InterPro" id="IPR001307">
    <property type="entry name" value="Thiosulphate_STrfase_CS"/>
</dbReference>
<dbReference type="PROSITE" id="PS00380">
    <property type="entry name" value="RHODANESE_1"/>
    <property type="match status" value="1"/>
</dbReference>
<dbReference type="InterPro" id="IPR001763">
    <property type="entry name" value="Rhodanese-like_dom"/>
</dbReference>
<name>A0ABU4DT21_9DEIO</name>
<accession>A0ABU4DT21</accession>
<evidence type="ECO:0000259" key="1">
    <source>
        <dbReference type="PROSITE" id="PS50206"/>
    </source>
</evidence>